<protein>
    <submittedName>
        <fullName evidence="2">Uncharacterized protein</fullName>
    </submittedName>
</protein>
<dbReference type="EMBL" id="JASSZA010000015">
    <property type="protein sequence ID" value="KAK2093229.1"/>
    <property type="molecule type" value="Genomic_DNA"/>
</dbReference>
<proteinExistence type="predicted"/>
<organism evidence="2 3">
    <name type="scientific">Saguinus oedipus</name>
    <name type="common">Cotton-top tamarin</name>
    <name type="synonym">Oedipomidas oedipus</name>
    <dbReference type="NCBI Taxonomy" id="9490"/>
    <lineage>
        <taxon>Eukaryota</taxon>
        <taxon>Metazoa</taxon>
        <taxon>Chordata</taxon>
        <taxon>Craniata</taxon>
        <taxon>Vertebrata</taxon>
        <taxon>Euteleostomi</taxon>
        <taxon>Mammalia</taxon>
        <taxon>Eutheria</taxon>
        <taxon>Euarchontoglires</taxon>
        <taxon>Primates</taxon>
        <taxon>Haplorrhini</taxon>
        <taxon>Platyrrhini</taxon>
        <taxon>Cebidae</taxon>
        <taxon>Callitrichinae</taxon>
        <taxon>Saguinus</taxon>
    </lineage>
</organism>
<evidence type="ECO:0000313" key="3">
    <source>
        <dbReference type="Proteomes" id="UP001266305"/>
    </source>
</evidence>
<feature type="non-terminal residue" evidence="2">
    <location>
        <position position="51"/>
    </location>
</feature>
<evidence type="ECO:0000313" key="2">
    <source>
        <dbReference type="EMBL" id="KAK2093229.1"/>
    </source>
</evidence>
<name>A0ABQ9U842_SAGOE</name>
<evidence type="ECO:0000256" key="1">
    <source>
        <dbReference type="SAM" id="MobiDB-lite"/>
    </source>
</evidence>
<sequence length="51" mass="5879">MPDRPRQPVPSPNHRMPREPRGSRQDPRPSQPRPRPPRSATPLESYAALTR</sequence>
<gene>
    <name evidence="2" type="ORF">P7K49_029758</name>
</gene>
<keyword evidence="3" id="KW-1185">Reference proteome</keyword>
<feature type="compositionally biased region" description="Pro residues" evidence="1">
    <location>
        <begin position="29"/>
        <end position="39"/>
    </location>
</feature>
<feature type="region of interest" description="Disordered" evidence="1">
    <location>
        <begin position="1"/>
        <end position="51"/>
    </location>
</feature>
<dbReference type="Proteomes" id="UP001266305">
    <property type="component" value="Unassembled WGS sequence"/>
</dbReference>
<reference evidence="2 3" key="1">
    <citation type="submission" date="2023-05" db="EMBL/GenBank/DDBJ databases">
        <title>B98-5 Cell Line De Novo Hybrid Assembly: An Optical Mapping Approach.</title>
        <authorList>
            <person name="Kananen K."/>
            <person name="Auerbach J.A."/>
            <person name="Kautto E."/>
            <person name="Blachly J.S."/>
        </authorList>
    </citation>
    <scope>NUCLEOTIDE SEQUENCE [LARGE SCALE GENOMIC DNA]</scope>
    <source>
        <strain evidence="2">B95-8</strain>
        <tissue evidence="2">Cell line</tissue>
    </source>
</reference>
<comment type="caution">
    <text evidence="2">The sequence shown here is derived from an EMBL/GenBank/DDBJ whole genome shotgun (WGS) entry which is preliminary data.</text>
</comment>
<accession>A0ABQ9U842</accession>
<feature type="compositionally biased region" description="Basic and acidic residues" evidence="1">
    <location>
        <begin position="16"/>
        <end position="27"/>
    </location>
</feature>